<organism evidence="1 2">
    <name type="scientific">Pantoea latae</name>
    <dbReference type="NCBI Taxonomy" id="1964541"/>
    <lineage>
        <taxon>Bacteria</taxon>
        <taxon>Pseudomonadati</taxon>
        <taxon>Pseudomonadota</taxon>
        <taxon>Gammaproteobacteria</taxon>
        <taxon>Enterobacterales</taxon>
        <taxon>Erwiniaceae</taxon>
        <taxon>Pantoea</taxon>
    </lineage>
</organism>
<sequence length="70" mass="8342">MKYELMTLPEIARYLGVSPSRLVRAYCNRGTLDGVPLPEPLNHVSFSRRYWSREEVRQFRHTLQRARQHA</sequence>
<proteinExistence type="predicted"/>
<evidence type="ECO:0000313" key="1">
    <source>
        <dbReference type="EMBL" id="OQP30617.1"/>
    </source>
</evidence>
<protein>
    <recommendedName>
        <fullName evidence="3">DNA-binding protein</fullName>
    </recommendedName>
</protein>
<evidence type="ECO:0000313" key="2">
    <source>
        <dbReference type="Proteomes" id="UP000192769"/>
    </source>
</evidence>
<reference evidence="1 2" key="1">
    <citation type="submission" date="2017-02" db="EMBL/GenBank/DDBJ databases">
        <title>Whole genome shotgun sequence of Pantoea agglomerans strain AS1 isolated from a cycad, Zamia floridana in Central Florida, USA.</title>
        <authorList>
            <person name="Lata P."/>
            <person name="Govindarajan S."/>
            <person name="Qi F."/>
            <person name="Li J.-L."/>
            <person name="Maurya S.K."/>
            <person name="Sahoo M.K."/>
        </authorList>
    </citation>
    <scope>NUCLEOTIDE SEQUENCE [LARGE SCALE GENOMIC DNA]</scope>
    <source>
        <strain evidence="1 2">AS1</strain>
    </source>
</reference>
<evidence type="ECO:0008006" key="3">
    <source>
        <dbReference type="Google" id="ProtNLM"/>
    </source>
</evidence>
<dbReference type="EMBL" id="MWUE01000033">
    <property type="protein sequence ID" value="OQP30617.1"/>
    <property type="molecule type" value="Genomic_DNA"/>
</dbReference>
<comment type="caution">
    <text evidence="1">The sequence shown here is derived from an EMBL/GenBank/DDBJ whole genome shotgun (WGS) entry which is preliminary data.</text>
</comment>
<dbReference type="Proteomes" id="UP000192769">
    <property type="component" value="Unassembled WGS sequence"/>
</dbReference>
<dbReference type="AlphaFoldDB" id="A0A1V9D9U6"/>
<dbReference type="RefSeq" id="WP_081141826.1">
    <property type="nucleotide sequence ID" value="NZ_MWUE01000033.1"/>
</dbReference>
<name>A0A1V9D9U6_9GAMM</name>
<gene>
    <name evidence="1" type="ORF">B2J69_20465</name>
</gene>
<keyword evidence="2" id="KW-1185">Reference proteome</keyword>
<dbReference type="OrthoDB" id="6548491at2"/>
<accession>A0A1V9D9U6</accession>